<sequence>MSLSTEHACEHCRYYTLADALTGNCHRFPPVFAGASSPRETHHWRFPAVGNHAWCGEFLPLPEAQMSSIGATI</sequence>
<dbReference type="AlphaFoldDB" id="A0A133XEV5"/>
<keyword evidence="2" id="KW-1185">Reference proteome</keyword>
<protein>
    <submittedName>
        <fullName evidence="1">Uncharacterized protein</fullName>
    </submittedName>
</protein>
<comment type="caution">
    <text evidence="1">The sequence shown here is derived from an EMBL/GenBank/DDBJ whole genome shotgun (WGS) entry which is preliminary data.</text>
</comment>
<accession>A0A133XEV5</accession>
<dbReference type="RefSeq" id="WP_066885217.1">
    <property type="nucleotide sequence ID" value="NZ_LODL01000035.1"/>
</dbReference>
<dbReference type="STRING" id="281362.AT959_16215"/>
<organism evidence="1 2">
    <name type="scientific">Dechloromonas denitrificans</name>
    <dbReference type="NCBI Taxonomy" id="281362"/>
    <lineage>
        <taxon>Bacteria</taxon>
        <taxon>Pseudomonadati</taxon>
        <taxon>Pseudomonadota</taxon>
        <taxon>Betaproteobacteria</taxon>
        <taxon>Rhodocyclales</taxon>
        <taxon>Azonexaceae</taxon>
        <taxon>Dechloromonas</taxon>
    </lineage>
</organism>
<proteinExistence type="predicted"/>
<dbReference type="EMBL" id="LODL01000035">
    <property type="protein sequence ID" value="KXB29492.1"/>
    <property type="molecule type" value="Genomic_DNA"/>
</dbReference>
<dbReference type="Proteomes" id="UP000070186">
    <property type="component" value="Unassembled WGS sequence"/>
</dbReference>
<evidence type="ECO:0000313" key="1">
    <source>
        <dbReference type="EMBL" id="KXB29492.1"/>
    </source>
</evidence>
<name>A0A133XEV5_9RHOO</name>
<reference evidence="1 2" key="1">
    <citation type="submission" date="2015-12" db="EMBL/GenBank/DDBJ databases">
        <title>Nitrous oxide reduction kinetics distinguish bacteria harboring typical versus atypical NosZ.</title>
        <authorList>
            <person name="Yoon S."/>
            <person name="Nissen S."/>
            <person name="Park D."/>
            <person name="Sanford R.A."/>
            <person name="Loeffler F.E."/>
        </authorList>
    </citation>
    <scope>NUCLEOTIDE SEQUENCE [LARGE SCALE GENOMIC DNA]</scope>
    <source>
        <strain evidence="1 2">ATCC BAA-841</strain>
    </source>
</reference>
<evidence type="ECO:0000313" key="2">
    <source>
        <dbReference type="Proteomes" id="UP000070186"/>
    </source>
</evidence>
<gene>
    <name evidence="1" type="ORF">AT959_16215</name>
</gene>